<evidence type="ECO:0000256" key="4">
    <source>
        <dbReference type="PROSITE-ProRule" id="PRU00042"/>
    </source>
</evidence>
<dbReference type="GO" id="GO:0005634">
    <property type="term" value="C:nucleus"/>
    <property type="evidence" value="ECO:0007669"/>
    <property type="project" value="UniProtKB-SubCell"/>
</dbReference>
<evidence type="ECO:0008006" key="11">
    <source>
        <dbReference type="Google" id="ProtNLM"/>
    </source>
</evidence>
<feature type="compositionally biased region" description="Polar residues" evidence="6">
    <location>
        <begin position="10"/>
        <end position="19"/>
    </location>
</feature>
<evidence type="ECO:0000313" key="9">
    <source>
        <dbReference type="EMBL" id="KAJ5156630.1"/>
    </source>
</evidence>
<dbReference type="PROSITE" id="PS50071">
    <property type="entry name" value="HOMEOBOX_2"/>
    <property type="match status" value="1"/>
</dbReference>
<feature type="DNA-binding region" description="Homeobox" evidence="5">
    <location>
        <begin position="216"/>
        <end position="278"/>
    </location>
</feature>
<name>A0A9W9HUW6_9EURO</name>
<keyword evidence="4" id="KW-0863">Zinc-finger</keyword>
<feature type="domain" description="Homeobox" evidence="7">
    <location>
        <begin position="214"/>
        <end position="277"/>
    </location>
</feature>
<dbReference type="GO" id="GO:0006355">
    <property type="term" value="P:regulation of DNA-templated transcription"/>
    <property type="evidence" value="ECO:0007669"/>
    <property type="project" value="InterPro"/>
</dbReference>
<dbReference type="CDD" id="cd00086">
    <property type="entry name" value="homeodomain"/>
    <property type="match status" value="1"/>
</dbReference>
<dbReference type="PANTHER" id="PTHR11850">
    <property type="entry name" value="HOMEOBOX PROTEIN TRANSCRIPTION FACTORS"/>
    <property type="match status" value="1"/>
</dbReference>
<dbReference type="Pfam" id="PF05920">
    <property type="entry name" value="Homeobox_KN"/>
    <property type="match status" value="1"/>
</dbReference>
<dbReference type="InterPro" id="IPR001356">
    <property type="entry name" value="HD"/>
</dbReference>
<protein>
    <recommendedName>
        <fullName evidence="11">Homeobox and C2H2 transcription factor</fullName>
    </recommendedName>
</protein>
<gene>
    <name evidence="9" type="ORF">N7492_009433</name>
</gene>
<dbReference type="GO" id="GO:0008270">
    <property type="term" value="F:zinc ion binding"/>
    <property type="evidence" value="ECO:0007669"/>
    <property type="project" value="UniProtKB-KW"/>
</dbReference>
<dbReference type="InterPro" id="IPR009057">
    <property type="entry name" value="Homeodomain-like_sf"/>
</dbReference>
<accession>A0A9W9HUW6</accession>
<evidence type="ECO:0000256" key="2">
    <source>
        <dbReference type="ARBA" id="ARBA00023155"/>
    </source>
</evidence>
<proteinExistence type="predicted"/>
<dbReference type="Gene3D" id="3.30.160.60">
    <property type="entry name" value="Classic Zinc Finger"/>
    <property type="match status" value="1"/>
</dbReference>
<evidence type="ECO:0000313" key="10">
    <source>
        <dbReference type="Proteomes" id="UP001146351"/>
    </source>
</evidence>
<dbReference type="EMBL" id="JAPQKO010000006">
    <property type="protein sequence ID" value="KAJ5156630.1"/>
    <property type="molecule type" value="Genomic_DNA"/>
</dbReference>
<dbReference type="PROSITE" id="PS00028">
    <property type="entry name" value="ZINC_FINGER_C2H2_1"/>
    <property type="match status" value="1"/>
</dbReference>
<dbReference type="GO" id="GO:0003677">
    <property type="term" value="F:DNA binding"/>
    <property type="evidence" value="ECO:0007669"/>
    <property type="project" value="UniProtKB-UniRule"/>
</dbReference>
<dbReference type="Proteomes" id="UP001146351">
    <property type="component" value="Unassembled WGS sequence"/>
</dbReference>
<feature type="compositionally biased region" description="Low complexity" evidence="6">
    <location>
        <begin position="392"/>
        <end position="402"/>
    </location>
</feature>
<dbReference type="Gene3D" id="1.10.10.60">
    <property type="entry name" value="Homeodomain-like"/>
    <property type="match status" value="1"/>
</dbReference>
<dbReference type="SMART" id="SM00389">
    <property type="entry name" value="HOX"/>
    <property type="match status" value="1"/>
</dbReference>
<dbReference type="InterPro" id="IPR050224">
    <property type="entry name" value="TALE_homeobox"/>
</dbReference>
<feature type="region of interest" description="Disordered" evidence="6">
    <location>
        <begin position="74"/>
        <end position="105"/>
    </location>
</feature>
<feature type="region of interest" description="Disordered" evidence="6">
    <location>
        <begin position="270"/>
        <end position="321"/>
    </location>
</feature>
<dbReference type="InterPro" id="IPR013087">
    <property type="entry name" value="Znf_C2H2_type"/>
</dbReference>
<keyword evidence="10" id="KW-1185">Reference proteome</keyword>
<feature type="compositionally biased region" description="Low complexity" evidence="6">
    <location>
        <begin position="90"/>
        <end position="103"/>
    </location>
</feature>
<dbReference type="PROSITE" id="PS50157">
    <property type="entry name" value="ZINC_FINGER_C2H2_2"/>
    <property type="match status" value="1"/>
</dbReference>
<evidence type="ECO:0000256" key="6">
    <source>
        <dbReference type="SAM" id="MobiDB-lite"/>
    </source>
</evidence>
<keyword evidence="2 5" id="KW-0371">Homeobox</keyword>
<keyword evidence="3 5" id="KW-0539">Nucleus</keyword>
<evidence type="ECO:0000256" key="5">
    <source>
        <dbReference type="PROSITE-ProRule" id="PRU00108"/>
    </source>
</evidence>
<dbReference type="SMART" id="SM00355">
    <property type="entry name" value="ZnF_C2H2"/>
    <property type="match status" value="3"/>
</dbReference>
<evidence type="ECO:0000259" key="7">
    <source>
        <dbReference type="PROSITE" id="PS50071"/>
    </source>
</evidence>
<sequence>MERQPPFDPSSYQLPQSLPDSGLPGIPENNNTSDDWLSDEIASDWNSLNDFYFCTSAPASSEWSTWMNQAIPTLDEPAEPSDQGAETIDPSLSSTHLPSESSSQQIPLQSLGNVSQWLEGAFRPPIPCSYCRKHRLQCLTIRTTPANPNPVTSCSSCVALFRECSLSKGEKRLPSGFETFTPVLGHLHGLPEHADPAETMSPPTGAGMENLENTDDRKEPKQFVRRGARTLREWFHKHQEYPYPDENQRRELMRETGFSQKRISTWFANARRRQKQKQQSSNVASRAIPRAGSPLITSTLDTMTPMERWKASPPEDDPIPESAIQNAIASGATGFDAEVDPFQLDEVTDEFFNFEDSSSHLASSVSSFGSRASETSGSVSSVWSHQSGDGVPFPLLSAPSPSRRQRRPRGTGELQYQCTFCTQSFRKRHDWSRHEKSVHLTLDTWICTPDLGELQESWYAQAHQCRFCDTLFPSPSHWDEHDFSACAEKPMAERSFRRKDYLWQHLRKFHGCTQLPVPNLDAWRGTGGNVLSRCGFCNCTLPTWVARAEHLADHFKAGLRMEQWVGDWGLDASTLSVLRNATLPSQRIQTTS</sequence>
<keyword evidence="1 5" id="KW-0238">DNA-binding</keyword>
<feature type="domain" description="C2H2-type" evidence="8">
    <location>
        <begin position="416"/>
        <end position="439"/>
    </location>
</feature>
<keyword evidence="4" id="KW-0479">Metal-binding</keyword>
<organism evidence="9 10">
    <name type="scientific">Penicillium capsulatum</name>
    <dbReference type="NCBI Taxonomy" id="69766"/>
    <lineage>
        <taxon>Eukaryota</taxon>
        <taxon>Fungi</taxon>
        <taxon>Dikarya</taxon>
        <taxon>Ascomycota</taxon>
        <taxon>Pezizomycotina</taxon>
        <taxon>Eurotiomycetes</taxon>
        <taxon>Eurotiomycetidae</taxon>
        <taxon>Eurotiales</taxon>
        <taxon>Aspergillaceae</taxon>
        <taxon>Penicillium</taxon>
    </lineage>
</organism>
<dbReference type="SUPFAM" id="SSF46689">
    <property type="entry name" value="Homeodomain-like"/>
    <property type="match status" value="1"/>
</dbReference>
<evidence type="ECO:0000256" key="1">
    <source>
        <dbReference type="ARBA" id="ARBA00023125"/>
    </source>
</evidence>
<feature type="region of interest" description="Disordered" evidence="6">
    <location>
        <begin position="392"/>
        <end position="411"/>
    </location>
</feature>
<dbReference type="AlphaFoldDB" id="A0A9W9HUW6"/>
<dbReference type="InterPro" id="IPR008422">
    <property type="entry name" value="KN_HD"/>
</dbReference>
<reference evidence="9" key="2">
    <citation type="journal article" date="2023" name="IMA Fungus">
        <title>Comparative genomic study of the Penicillium genus elucidates a diverse pangenome and 15 lateral gene transfer events.</title>
        <authorList>
            <person name="Petersen C."/>
            <person name="Sorensen T."/>
            <person name="Nielsen M.R."/>
            <person name="Sondergaard T.E."/>
            <person name="Sorensen J.L."/>
            <person name="Fitzpatrick D.A."/>
            <person name="Frisvad J.C."/>
            <person name="Nielsen K.L."/>
        </authorList>
    </citation>
    <scope>NUCLEOTIDE SEQUENCE</scope>
    <source>
        <strain evidence="9">IBT 21917</strain>
    </source>
</reference>
<evidence type="ECO:0000259" key="8">
    <source>
        <dbReference type="PROSITE" id="PS50157"/>
    </source>
</evidence>
<comment type="subcellular location">
    <subcellularLocation>
        <location evidence="5">Nucleus</location>
    </subcellularLocation>
</comment>
<feature type="region of interest" description="Disordered" evidence="6">
    <location>
        <begin position="1"/>
        <end position="38"/>
    </location>
</feature>
<comment type="caution">
    <text evidence="9">The sequence shown here is derived from an EMBL/GenBank/DDBJ whole genome shotgun (WGS) entry which is preliminary data.</text>
</comment>
<keyword evidence="4" id="KW-0862">Zinc</keyword>
<dbReference type="OrthoDB" id="10056939at2759"/>
<evidence type="ECO:0000256" key="3">
    <source>
        <dbReference type="ARBA" id="ARBA00023242"/>
    </source>
</evidence>
<reference evidence="9" key="1">
    <citation type="submission" date="2022-11" db="EMBL/GenBank/DDBJ databases">
        <authorList>
            <person name="Petersen C."/>
        </authorList>
    </citation>
    <scope>NUCLEOTIDE SEQUENCE</scope>
    <source>
        <strain evidence="9">IBT 21917</strain>
    </source>
</reference>